<protein>
    <submittedName>
        <fullName evidence="3">ADP-ribosylation factor-like protein 6-interacting protein 6</fullName>
    </submittedName>
</protein>
<dbReference type="Proteomes" id="UP001652620">
    <property type="component" value="Chromosome 3"/>
</dbReference>
<dbReference type="PANTHER" id="PTHR28640">
    <property type="entry name" value="ADP-RIBOSYLATION FACTOR-LIKE PROTEIN 6-INTERACTING PROTEIN 6"/>
    <property type="match status" value="1"/>
</dbReference>
<keyword evidence="1" id="KW-0472">Membrane</keyword>
<dbReference type="InterPro" id="IPR029383">
    <property type="entry name" value="ARL6IP6"/>
</dbReference>
<sequence>MVIVAENFAKTESIFDINRMVQIEMQEVLKWAHEHQLYATLSPMICGICLAFFSYMLVYLDSDVPGLNPPSPFSPVKQTYLRERRSALHLGYIMALASGLIVTILLYCDFSSVN</sequence>
<dbReference type="GeneID" id="105228092"/>
<keyword evidence="2" id="KW-1185">Reference proteome</keyword>
<evidence type="ECO:0000313" key="3">
    <source>
        <dbReference type="RefSeq" id="XP_049308251.1"/>
    </source>
</evidence>
<keyword evidence="1" id="KW-1133">Transmembrane helix</keyword>
<name>A0ABM3JG93_BACDO</name>
<accession>A0ABM3JG93</accession>
<dbReference type="RefSeq" id="XP_049308251.1">
    <property type="nucleotide sequence ID" value="XM_049452294.1"/>
</dbReference>
<gene>
    <name evidence="3" type="primary">LOC105228092</name>
</gene>
<organism evidence="2 3">
    <name type="scientific">Bactrocera dorsalis</name>
    <name type="common">Oriental fruit fly</name>
    <name type="synonym">Dacus dorsalis</name>
    <dbReference type="NCBI Taxonomy" id="27457"/>
    <lineage>
        <taxon>Eukaryota</taxon>
        <taxon>Metazoa</taxon>
        <taxon>Ecdysozoa</taxon>
        <taxon>Arthropoda</taxon>
        <taxon>Hexapoda</taxon>
        <taxon>Insecta</taxon>
        <taxon>Pterygota</taxon>
        <taxon>Neoptera</taxon>
        <taxon>Endopterygota</taxon>
        <taxon>Diptera</taxon>
        <taxon>Brachycera</taxon>
        <taxon>Muscomorpha</taxon>
        <taxon>Tephritoidea</taxon>
        <taxon>Tephritidae</taxon>
        <taxon>Bactrocera</taxon>
        <taxon>Bactrocera</taxon>
    </lineage>
</organism>
<proteinExistence type="predicted"/>
<feature type="transmembrane region" description="Helical" evidence="1">
    <location>
        <begin position="37"/>
        <end position="60"/>
    </location>
</feature>
<feature type="transmembrane region" description="Helical" evidence="1">
    <location>
        <begin position="90"/>
        <end position="108"/>
    </location>
</feature>
<keyword evidence="1" id="KW-0812">Transmembrane</keyword>
<evidence type="ECO:0000256" key="1">
    <source>
        <dbReference type="SAM" id="Phobius"/>
    </source>
</evidence>
<dbReference type="PANTHER" id="PTHR28640:SF1">
    <property type="entry name" value="ADP-RIBOSYLATION FACTOR-LIKE PROTEIN 6-INTERACTING PROTEIN 6"/>
    <property type="match status" value="1"/>
</dbReference>
<evidence type="ECO:0000313" key="2">
    <source>
        <dbReference type="Proteomes" id="UP001652620"/>
    </source>
</evidence>
<reference evidence="3" key="1">
    <citation type="submission" date="2025-08" db="UniProtKB">
        <authorList>
            <consortium name="RefSeq"/>
        </authorList>
    </citation>
    <scope>IDENTIFICATION</scope>
    <source>
        <tissue evidence="3">Adult</tissue>
    </source>
</reference>
<dbReference type="Pfam" id="PF15062">
    <property type="entry name" value="ARL6IP6"/>
    <property type="match status" value="1"/>
</dbReference>